<organism evidence="1 2">
    <name type="scientific">Cylicocyclus nassatus</name>
    <name type="common">Nematode worm</name>
    <dbReference type="NCBI Taxonomy" id="53992"/>
    <lineage>
        <taxon>Eukaryota</taxon>
        <taxon>Metazoa</taxon>
        <taxon>Ecdysozoa</taxon>
        <taxon>Nematoda</taxon>
        <taxon>Chromadorea</taxon>
        <taxon>Rhabditida</taxon>
        <taxon>Rhabditina</taxon>
        <taxon>Rhabditomorpha</taxon>
        <taxon>Strongyloidea</taxon>
        <taxon>Strongylidae</taxon>
        <taxon>Cylicocyclus</taxon>
    </lineage>
</organism>
<evidence type="ECO:0000313" key="2">
    <source>
        <dbReference type="Proteomes" id="UP001176961"/>
    </source>
</evidence>
<protein>
    <submittedName>
        <fullName evidence="1">Uncharacterized protein</fullName>
    </submittedName>
</protein>
<evidence type="ECO:0000313" key="1">
    <source>
        <dbReference type="EMBL" id="CAJ0593202.1"/>
    </source>
</evidence>
<dbReference type="EMBL" id="CATQJL010000112">
    <property type="protein sequence ID" value="CAJ0593202.1"/>
    <property type="molecule type" value="Genomic_DNA"/>
</dbReference>
<keyword evidence="2" id="KW-1185">Reference proteome</keyword>
<dbReference type="Proteomes" id="UP001176961">
    <property type="component" value="Unassembled WGS sequence"/>
</dbReference>
<sequence>MDRAKATPVLNGDVRALNVDDWKGTLKPRTPATAFPELSVSMTKGRPNLGATRMGAVVSANFRHFMEFSHSGVHIKGASFLVKAVRGEAIAAKLCTNLLKKEHIPKKALTSVGLLGVG</sequence>
<reference evidence="1" key="1">
    <citation type="submission" date="2023-07" db="EMBL/GenBank/DDBJ databases">
        <authorList>
            <consortium name="CYATHOMIX"/>
        </authorList>
    </citation>
    <scope>NUCLEOTIDE SEQUENCE</scope>
    <source>
        <strain evidence="1">N/A</strain>
    </source>
</reference>
<gene>
    <name evidence="1" type="ORF">CYNAS_LOCUS5185</name>
</gene>
<dbReference type="AlphaFoldDB" id="A0AA36GKM4"/>
<accession>A0AA36GKM4</accession>
<proteinExistence type="predicted"/>
<comment type="caution">
    <text evidence="1">The sequence shown here is derived from an EMBL/GenBank/DDBJ whole genome shotgun (WGS) entry which is preliminary data.</text>
</comment>
<name>A0AA36GKM4_CYLNA</name>